<protein>
    <submittedName>
        <fullName evidence="7">Uncharacterized protein</fullName>
    </submittedName>
</protein>
<keyword evidence="3" id="KW-0843">Virulence</keyword>
<evidence type="ECO:0000256" key="2">
    <source>
        <dbReference type="ARBA" id="ARBA00022525"/>
    </source>
</evidence>
<organism evidence="7 8">
    <name type="scientific">Immersiella caudata</name>
    <dbReference type="NCBI Taxonomy" id="314043"/>
    <lineage>
        <taxon>Eukaryota</taxon>
        <taxon>Fungi</taxon>
        <taxon>Dikarya</taxon>
        <taxon>Ascomycota</taxon>
        <taxon>Pezizomycotina</taxon>
        <taxon>Sordariomycetes</taxon>
        <taxon>Sordariomycetidae</taxon>
        <taxon>Sordariales</taxon>
        <taxon>Lasiosphaeriaceae</taxon>
        <taxon>Immersiella</taxon>
    </lineage>
</organism>
<evidence type="ECO:0000256" key="4">
    <source>
        <dbReference type="SAM" id="MobiDB-lite"/>
    </source>
</evidence>
<dbReference type="GO" id="GO:0005737">
    <property type="term" value="C:cytoplasm"/>
    <property type="evidence" value="ECO:0007669"/>
    <property type="project" value="InterPro"/>
</dbReference>
<evidence type="ECO:0000256" key="1">
    <source>
        <dbReference type="ARBA" id="ARBA00004613"/>
    </source>
</evidence>
<sequence length="2169" mass="241631">MTSDSGPKTSTSSAPATFGSVQLPSLDATHFASGKGGGALRSIDQNFQVNPATGTLSLSVPFPVTPGRNNFHPSLSLGYDSGAGNGPFGLGWSLDMGSISRKTSHRIPQYGDGDEDVFVHAEGEDLVPVNYGEVGEQRGGYLVREYRLRVEQERGLRIERWTSMTNAGEVYWRTISGDQNITQIYGRSDESRVFRPAVHSDATKQIFSWLLVESYDAFGNAIHCAYKAEDWEGEEEDQKGSKLASGQTEDPRARMKYLKSIKYGNTTPCRHLDTWEIDHALIEAAKWCFEVVLDYGEHDAAAPTAAGAGKWLIRLDPFSSCKSGFELRTQRLCRRIMMFHHFEELGRKDYLVASSTLEYAENLFGAKLTTITLAGHIWEPAKGAYASESSAPLTFSYSALPALDTVQMQTTKPACLQSIVVLSGDTMTRWLDLDGEGSQGLLVQVNGAWYYQRNEMALNPGSTDAESDSEPEVDFDLIDGFGPIRCLDAFPAAVGQSQVDFADLDGNGKQDAVFLDEHGRGTGYCERSDGESLGWTPVREFPSILNKRLDDSRVKRADLTGDGLDDLLVVDNNTGEMVWHQSLGKDGFSPERRCHSGQKPRPRYYHDGGDSATYFLDMSGDGMVDIVEISNGRVSYWPNMGGGRFGREVVMGNAPIMESHDMFTFERLRFLDVDGSGTTDMMYLSPHGGALVYFNCCGNIWSEGVALPQFPRIEHLSTVFALDILGKGTASICWAGPDGGDGVPVIHYLDLAESGKPHLLTSFTNGRGLETKISYRPSTKFFLRDERAGRPWTTKLPFPVHVVGAVATRDTFTLASHVTKYAYHDGFYDGHEKEFRGFAMVETWEHERFQLASGEAKPYKRPVHHQKMWFHTGSTQLPLVPQGTFETPLVQTKLSTDRGWEAHYQAARALRGKQLRVEHYGLDGSLNATRPYSTIDNAYEVEVMLNPKDKRRPEVLRVSQIENVLCTYEREARSPRIEHELVLARNQYGDATKLAKIFLGRKPEPSQDAQLQESQQESQLTYTENQYTDPVNTPNDFYKPRIASSKNIHVLGLQLTRIVESRQLHNSSAPGKGLRRIRGKEKIILYRSEDLSGPLKLGEIEAGHVIMVDQELGMTLTRQEAEQAYGVGHKFLAGAPLESIMEEGGYLDPSHWNDAENPGDLSWWAHQGRVMFPKTKKVLAESELARARLSFFTPGESKDAFGNVSSVEMDRYWLLPVKFTDPVGNETTASNDYRTMQPTVIKDPNGNRVGMRYGPLGARVGSARLGKEGEQVGDILEENDVLGLDAETLVSILENPTEARARELLMGLGQRHLHSHRPLSVLGRMLPPLEIHLGRTNHHNGPVQEDARSPDRILMSVTYLGGLSISPVQVSAVSSWGKSGEDPAREWNITACVLHDSAGHVVKEHHPFNASDHLYRPLKSLQTPATLHFTDATGRELATLYPDFRWSKVTHTPWSSTTWAPGDTTSIQNPRDDPVIGVHLQSLHASLFPKTWLEASRDGDARSKLGAERSGLDHTMANPITSHYDIFGHVIAEHDSSRRVVQTRQYDRHGGTISLLSMDSGRQTTVFACDGKPIFSCDSRSAAQRMIYDEARRLVETRIRQARGKPMYTHSRTTWGESTDAPERNNLKGRVASIADQSGVRRVLEYDFKGNALRTTTQFARTYKDIIDCAKEMDLLPEAHENVSVHDALDRAWLTTDPLGRETRRSYDLLGRMNKLESRRLTDVKDSGWVSHISDTTYTADGLPSIIKRGNGCTTRFEYNTATRQAVRKKTQRRDGTMLENLDYTHDCYGRLVRISDAAQQTVFFRNNRVEPTRDYFYDQWSRLLRATGRELVSGEGQGSLSRNESNPVNPLSHMGLSNDNRRMVKYTETYTYDDADNIKQVCHEVSDAATAGWTREYGYQKNSNRLLTTEISGTTDHYSYDADSSNNAGLVGCITSTALFSRMDWDANKQLLSATKRGNPETTFYIYNSDGVRVRKVTETSSSPGGRDQSAMLKETRFLEGAEIQVKYDGNGTTARTTISTSLITKTAARGTAPVVLIEHTKVAQDDEGPDLLRYALSSGLEVDDQARVISYEEYSPFGSSTFAACRAGIEAPSRYRYASYRRDAETGFYHCGARYYLPGLGRWLSPDPLGTAGGQNLYCYCGNDPVNQIDPAGTMPREGEQNNEEEG</sequence>
<keyword evidence="8" id="KW-1185">Reference proteome</keyword>
<reference evidence="7" key="1">
    <citation type="submission" date="2023-06" db="EMBL/GenBank/DDBJ databases">
        <title>Genome-scale phylogeny and comparative genomics of the fungal order Sordariales.</title>
        <authorList>
            <consortium name="Lawrence Berkeley National Laboratory"/>
            <person name="Hensen N."/>
            <person name="Bonometti L."/>
            <person name="Westerberg I."/>
            <person name="Brannstrom I.O."/>
            <person name="Guillou S."/>
            <person name="Cros-Aarteil S."/>
            <person name="Calhoun S."/>
            <person name="Haridas S."/>
            <person name="Kuo A."/>
            <person name="Mondo S."/>
            <person name="Pangilinan J."/>
            <person name="Riley R."/>
            <person name="Labutti K."/>
            <person name="Andreopoulos B."/>
            <person name="Lipzen A."/>
            <person name="Chen C."/>
            <person name="Yanf M."/>
            <person name="Daum C."/>
            <person name="Ng V."/>
            <person name="Clum A."/>
            <person name="Steindorff A."/>
            <person name="Ohm R."/>
            <person name="Martin F."/>
            <person name="Silar P."/>
            <person name="Natvig D."/>
            <person name="Lalanne C."/>
            <person name="Gautier V."/>
            <person name="Ament-Velasquez S.L."/>
            <person name="Kruys A."/>
            <person name="Hutchinson M.I."/>
            <person name="Powell A.J."/>
            <person name="Barry K."/>
            <person name="Miller A.N."/>
            <person name="Grigoriev I.V."/>
            <person name="Debuchy R."/>
            <person name="Gladieux P."/>
            <person name="Thoren M.H."/>
            <person name="Johannesson H."/>
        </authorList>
    </citation>
    <scope>NUCLEOTIDE SEQUENCE</scope>
    <source>
        <strain evidence="7">CBS 606.72</strain>
    </source>
</reference>
<feature type="domain" description="Insecticide toxin TcdB middle/N-terminal" evidence="6">
    <location>
        <begin position="720"/>
        <end position="847"/>
    </location>
</feature>
<feature type="non-terminal residue" evidence="7">
    <location>
        <position position="1"/>
    </location>
</feature>
<dbReference type="InterPro" id="IPR022044">
    <property type="entry name" value="TcdB_toxin_mid/C"/>
</dbReference>
<accession>A0AA39WPE2</accession>
<gene>
    <name evidence="7" type="ORF">B0T14DRAFT_479113</name>
</gene>
<dbReference type="EMBL" id="JAULSU010000004">
    <property type="protein sequence ID" value="KAK0619151.1"/>
    <property type="molecule type" value="Genomic_DNA"/>
</dbReference>
<keyword evidence="2" id="KW-0964">Secreted</keyword>
<evidence type="ECO:0000313" key="8">
    <source>
        <dbReference type="Proteomes" id="UP001175000"/>
    </source>
</evidence>
<dbReference type="InterPro" id="IPR028994">
    <property type="entry name" value="Integrin_alpha_N"/>
</dbReference>
<comment type="subcellular location">
    <subcellularLocation>
        <location evidence="1">Secreted</location>
    </subcellularLocation>
</comment>
<name>A0AA39WPE2_9PEZI</name>
<dbReference type="PANTHER" id="PTHR32305">
    <property type="match status" value="1"/>
</dbReference>
<dbReference type="Proteomes" id="UP001175000">
    <property type="component" value="Unassembled WGS sequence"/>
</dbReference>
<dbReference type="Gene3D" id="2.180.10.10">
    <property type="entry name" value="RHS repeat-associated core"/>
    <property type="match status" value="1"/>
</dbReference>
<dbReference type="Pfam" id="PF12255">
    <property type="entry name" value="TcdB_toxin_midC"/>
    <property type="match status" value="1"/>
</dbReference>
<proteinExistence type="predicted"/>
<evidence type="ECO:0000259" key="5">
    <source>
        <dbReference type="Pfam" id="PF12255"/>
    </source>
</evidence>
<feature type="compositionally biased region" description="Polar residues" evidence="4">
    <location>
        <begin position="1021"/>
        <end position="1032"/>
    </location>
</feature>
<dbReference type="NCBIfam" id="TIGR03696">
    <property type="entry name" value="Rhs_assc_core"/>
    <property type="match status" value="1"/>
</dbReference>
<dbReference type="InterPro" id="IPR022045">
    <property type="entry name" value="TcdB_toxin_mid/N"/>
</dbReference>
<dbReference type="Pfam" id="PF03534">
    <property type="entry name" value="SpvB"/>
    <property type="match status" value="1"/>
</dbReference>
<dbReference type="PANTHER" id="PTHR32305:SF15">
    <property type="entry name" value="PROTEIN RHSA-RELATED"/>
    <property type="match status" value="1"/>
</dbReference>
<comment type="caution">
    <text evidence="7">The sequence shown here is derived from an EMBL/GenBank/DDBJ whole genome shotgun (WGS) entry which is preliminary data.</text>
</comment>
<feature type="region of interest" description="Disordered" evidence="4">
    <location>
        <begin position="1004"/>
        <end position="1032"/>
    </location>
</feature>
<dbReference type="PRINTS" id="PR01341">
    <property type="entry name" value="SALSPVBPROT"/>
</dbReference>
<feature type="domain" description="Insecticide toxin TcdB middle/C-terminal" evidence="5">
    <location>
        <begin position="906"/>
        <end position="1027"/>
    </location>
</feature>
<feature type="compositionally biased region" description="Polar residues" evidence="4">
    <location>
        <begin position="1839"/>
        <end position="1850"/>
    </location>
</feature>
<dbReference type="InterPro" id="IPR050708">
    <property type="entry name" value="T6SS_VgrG/RHS"/>
</dbReference>
<evidence type="ECO:0000259" key="6">
    <source>
        <dbReference type="Pfam" id="PF12256"/>
    </source>
</evidence>
<feature type="region of interest" description="Disordered" evidence="4">
    <location>
        <begin position="1835"/>
        <end position="1858"/>
    </location>
</feature>
<feature type="compositionally biased region" description="Low complexity" evidence="4">
    <location>
        <begin position="1010"/>
        <end position="1020"/>
    </location>
</feature>
<evidence type="ECO:0000256" key="3">
    <source>
        <dbReference type="ARBA" id="ARBA00023026"/>
    </source>
</evidence>
<dbReference type="InterPro" id="IPR022385">
    <property type="entry name" value="Rhs_assc_core"/>
</dbReference>
<dbReference type="Pfam" id="PF12256">
    <property type="entry name" value="TcdB_toxin_midN"/>
    <property type="match status" value="1"/>
</dbReference>
<dbReference type="GO" id="GO:0005576">
    <property type="term" value="C:extracellular region"/>
    <property type="evidence" value="ECO:0007669"/>
    <property type="project" value="UniProtKB-SubCell"/>
</dbReference>
<evidence type="ECO:0000313" key="7">
    <source>
        <dbReference type="EMBL" id="KAK0619151.1"/>
    </source>
</evidence>
<dbReference type="SUPFAM" id="SSF69318">
    <property type="entry name" value="Integrin alpha N-terminal domain"/>
    <property type="match status" value="1"/>
</dbReference>
<dbReference type="InterPro" id="IPR003284">
    <property type="entry name" value="Sal_SpvB"/>
</dbReference>